<sequence length="197" mass="21737">RAPKAKCTPEGRIEALEDKLKIGLAKLCCNPSRLQDSVEYPSKERDSDCLHGPNLPVSVNHQLRTSSSSAIILSSSDKDKWLEQVNTSMNTPSKGIERSSIIVCKACDKSFPGNQKSQRGGGGEEEEEADDYEEDQVAHEGIRLSGIGTVLGEVCRREHLAQHLTSMIFVWERFCELGVCSKTPKIQCEGLVNHQGR</sequence>
<proteinExistence type="predicted"/>
<evidence type="ECO:0000313" key="3">
    <source>
        <dbReference type="Proteomes" id="UP000318571"/>
    </source>
</evidence>
<accession>A0A553PFI5</accession>
<name>A0A553PFI5_TIGCA</name>
<comment type="caution">
    <text evidence="2">The sequence shown here is derived from an EMBL/GenBank/DDBJ whole genome shotgun (WGS) entry which is preliminary data.</text>
</comment>
<keyword evidence="3" id="KW-1185">Reference proteome</keyword>
<dbReference type="EMBL" id="VCGU01000004">
    <property type="protein sequence ID" value="TRY76441.1"/>
    <property type="molecule type" value="Genomic_DNA"/>
</dbReference>
<gene>
    <name evidence="2" type="ORF">TCAL_15969</name>
</gene>
<evidence type="ECO:0000256" key="1">
    <source>
        <dbReference type="SAM" id="MobiDB-lite"/>
    </source>
</evidence>
<dbReference type="Proteomes" id="UP000318571">
    <property type="component" value="Chromosome 5"/>
</dbReference>
<feature type="region of interest" description="Disordered" evidence="1">
    <location>
        <begin position="112"/>
        <end position="135"/>
    </location>
</feature>
<protein>
    <submittedName>
        <fullName evidence="2">Uncharacterized protein</fullName>
    </submittedName>
</protein>
<organism evidence="2 3">
    <name type="scientific">Tigriopus californicus</name>
    <name type="common">Marine copepod</name>
    <dbReference type="NCBI Taxonomy" id="6832"/>
    <lineage>
        <taxon>Eukaryota</taxon>
        <taxon>Metazoa</taxon>
        <taxon>Ecdysozoa</taxon>
        <taxon>Arthropoda</taxon>
        <taxon>Crustacea</taxon>
        <taxon>Multicrustacea</taxon>
        <taxon>Hexanauplia</taxon>
        <taxon>Copepoda</taxon>
        <taxon>Harpacticoida</taxon>
        <taxon>Harpacticidae</taxon>
        <taxon>Tigriopus</taxon>
    </lineage>
</organism>
<feature type="non-terminal residue" evidence="2">
    <location>
        <position position="1"/>
    </location>
</feature>
<reference evidence="2 3" key="1">
    <citation type="journal article" date="2018" name="Nat. Ecol. Evol.">
        <title>Genomic signatures of mitonuclear coevolution across populations of Tigriopus californicus.</title>
        <authorList>
            <person name="Barreto F.S."/>
            <person name="Watson E.T."/>
            <person name="Lima T.G."/>
            <person name="Willett C.S."/>
            <person name="Edmands S."/>
            <person name="Li W."/>
            <person name="Burton R.S."/>
        </authorList>
    </citation>
    <scope>NUCLEOTIDE SEQUENCE [LARGE SCALE GENOMIC DNA]</scope>
    <source>
        <strain evidence="2 3">San Diego</strain>
    </source>
</reference>
<evidence type="ECO:0000313" key="2">
    <source>
        <dbReference type="EMBL" id="TRY76441.1"/>
    </source>
</evidence>
<feature type="compositionally biased region" description="Acidic residues" evidence="1">
    <location>
        <begin position="123"/>
        <end position="135"/>
    </location>
</feature>
<dbReference type="AlphaFoldDB" id="A0A553PFI5"/>